<keyword evidence="1" id="KW-0808">Transferase</keyword>
<accession>A0AAD1IKI0</accession>
<evidence type="ECO:0000313" key="4">
    <source>
        <dbReference type="EMBL" id="BBY16864.1"/>
    </source>
</evidence>
<organism evidence="4 5">
    <name type="scientific">Mycolicibacterium litorale</name>
    <dbReference type="NCBI Taxonomy" id="758802"/>
    <lineage>
        <taxon>Bacteria</taxon>
        <taxon>Bacillati</taxon>
        <taxon>Actinomycetota</taxon>
        <taxon>Actinomycetes</taxon>
        <taxon>Mycobacteriales</taxon>
        <taxon>Mycobacteriaceae</taxon>
        <taxon>Mycolicibacterium</taxon>
    </lineage>
</organism>
<dbReference type="GO" id="GO:0032259">
    <property type="term" value="P:methylation"/>
    <property type="evidence" value="ECO:0007669"/>
    <property type="project" value="UniProtKB-KW"/>
</dbReference>
<dbReference type="Gene3D" id="3.40.50.150">
    <property type="entry name" value="Vaccinia Virus protein VP39"/>
    <property type="match status" value="1"/>
</dbReference>
<dbReference type="PANTHER" id="PTHR43861">
    <property type="entry name" value="TRANS-ACONITATE 2-METHYLTRANSFERASE-RELATED"/>
    <property type="match status" value="1"/>
</dbReference>
<dbReference type="InterPro" id="IPR029063">
    <property type="entry name" value="SAM-dependent_MTases_sf"/>
</dbReference>
<dbReference type="EMBL" id="AP022586">
    <property type="protein sequence ID" value="BBY16864.1"/>
    <property type="molecule type" value="Genomic_DNA"/>
</dbReference>
<dbReference type="GO" id="GO:0008168">
    <property type="term" value="F:methyltransferase activity"/>
    <property type="evidence" value="ECO:0007669"/>
    <property type="project" value="UniProtKB-KW"/>
</dbReference>
<dbReference type="Pfam" id="PF13649">
    <property type="entry name" value="Methyltransf_25"/>
    <property type="match status" value="1"/>
</dbReference>
<dbReference type="Proteomes" id="UP000466607">
    <property type="component" value="Chromosome"/>
</dbReference>
<evidence type="ECO:0000313" key="5">
    <source>
        <dbReference type="Proteomes" id="UP000466607"/>
    </source>
</evidence>
<dbReference type="PANTHER" id="PTHR43861:SF3">
    <property type="entry name" value="PUTATIVE (AFU_ORTHOLOGUE AFUA_2G14390)-RELATED"/>
    <property type="match status" value="1"/>
</dbReference>
<keyword evidence="4" id="KW-0489">Methyltransferase</keyword>
<dbReference type="InterPro" id="IPR041698">
    <property type="entry name" value="Methyltransf_25"/>
</dbReference>
<evidence type="ECO:0000259" key="3">
    <source>
        <dbReference type="Pfam" id="PF13649"/>
    </source>
</evidence>
<dbReference type="SUPFAM" id="SSF53335">
    <property type="entry name" value="S-adenosyl-L-methionine-dependent methyltransferases"/>
    <property type="match status" value="1"/>
</dbReference>
<dbReference type="CDD" id="cd02440">
    <property type="entry name" value="AdoMet_MTases"/>
    <property type="match status" value="1"/>
</dbReference>
<reference evidence="4 5" key="1">
    <citation type="journal article" date="2019" name="Emerg. Microbes Infect.">
        <title>Comprehensive subspecies identification of 175 nontuberculous mycobacteria species based on 7547 genomic profiles.</title>
        <authorList>
            <person name="Matsumoto Y."/>
            <person name="Kinjo T."/>
            <person name="Motooka D."/>
            <person name="Nabeya D."/>
            <person name="Jung N."/>
            <person name="Uechi K."/>
            <person name="Horii T."/>
            <person name="Iida T."/>
            <person name="Fujita J."/>
            <person name="Nakamura S."/>
        </authorList>
    </citation>
    <scope>NUCLEOTIDE SEQUENCE [LARGE SCALE GENOMIC DNA]</scope>
    <source>
        <strain evidence="4 5">JCM 17423</strain>
    </source>
</reference>
<proteinExistence type="predicted"/>
<dbReference type="AlphaFoldDB" id="A0AAD1IKI0"/>
<evidence type="ECO:0000256" key="1">
    <source>
        <dbReference type="ARBA" id="ARBA00022679"/>
    </source>
</evidence>
<feature type="compositionally biased region" description="Basic and acidic residues" evidence="2">
    <location>
        <begin position="181"/>
        <end position="196"/>
    </location>
</feature>
<keyword evidence="5" id="KW-1185">Reference proteome</keyword>
<sequence length="205" mass="22152">MSDSRVQQEWDERYSGAEQLFSGRPNTVLVAEVSGLTPGRALDVGCGEGADAVWLATMGWTVTGLDVSQVALDRAASRAKNAGVEVNWLRADLVEASLPVGGFDLVSAQYPALRSSENRDAERALVTAVAPGGVLLVVHHAGFDGEAAKARGFDPADYVFPPDVLSLLGSDWDVHFEERRPRETPLGDDEHRHTHDAVLLARRRP</sequence>
<protein>
    <submittedName>
        <fullName evidence="4">Methyltransferase</fullName>
    </submittedName>
</protein>
<gene>
    <name evidence="4" type="ORF">MLIT_24560</name>
</gene>
<evidence type="ECO:0000256" key="2">
    <source>
        <dbReference type="SAM" id="MobiDB-lite"/>
    </source>
</evidence>
<name>A0AAD1IKI0_9MYCO</name>
<dbReference type="RefSeq" id="WP_197906170.1">
    <property type="nucleotide sequence ID" value="NZ_AP022586.1"/>
</dbReference>
<feature type="region of interest" description="Disordered" evidence="2">
    <location>
        <begin position="181"/>
        <end position="205"/>
    </location>
</feature>
<feature type="domain" description="Methyltransferase" evidence="3">
    <location>
        <begin position="42"/>
        <end position="133"/>
    </location>
</feature>